<dbReference type="Proteomes" id="UP000230407">
    <property type="component" value="Unassembled WGS sequence"/>
</dbReference>
<feature type="domain" description="Peptidase M20 dimerisation" evidence="7">
    <location>
        <begin position="223"/>
        <end position="353"/>
    </location>
</feature>
<accession>A0A2M8LP30</accession>
<name>A0A2M8LP30_9ACTN</name>
<dbReference type="SUPFAM" id="SSF55031">
    <property type="entry name" value="Bacterial exopeptidase dimerisation domain"/>
    <property type="match status" value="1"/>
</dbReference>
<keyword evidence="9" id="KW-1185">Reference proteome</keyword>
<keyword evidence="5" id="KW-0862">Zinc</keyword>
<dbReference type="InterPro" id="IPR002933">
    <property type="entry name" value="Peptidase_M20"/>
</dbReference>
<evidence type="ECO:0000256" key="2">
    <source>
        <dbReference type="ARBA" id="ARBA00006247"/>
    </source>
</evidence>
<proteinExistence type="inferred from homology"/>
<dbReference type="PROSITE" id="PS00759">
    <property type="entry name" value="ARGE_DAPE_CPG2_2"/>
    <property type="match status" value="1"/>
</dbReference>
<protein>
    <recommendedName>
        <fullName evidence="7">Peptidase M20 dimerisation domain-containing protein</fullName>
    </recommendedName>
</protein>
<feature type="region of interest" description="Disordered" evidence="6">
    <location>
        <begin position="1"/>
        <end position="22"/>
    </location>
</feature>
<evidence type="ECO:0000256" key="1">
    <source>
        <dbReference type="ARBA" id="ARBA00001947"/>
    </source>
</evidence>
<dbReference type="FunFam" id="1.10.150.900:FF:000002">
    <property type="entry name" value="M20/M25/M40 family peptidase"/>
    <property type="match status" value="1"/>
</dbReference>
<evidence type="ECO:0000256" key="4">
    <source>
        <dbReference type="ARBA" id="ARBA00022801"/>
    </source>
</evidence>
<keyword evidence="3" id="KW-0479">Metal-binding</keyword>
<dbReference type="AlphaFoldDB" id="A0A2M8LP30"/>
<evidence type="ECO:0000313" key="9">
    <source>
        <dbReference type="Proteomes" id="UP000230407"/>
    </source>
</evidence>
<reference evidence="8 9" key="1">
    <citation type="submission" date="2017-11" db="EMBL/GenBank/DDBJ databases">
        <title>Streptomyces carmine sp. nov., a novel actinomycete isolated from Sophora alopecuroides in Xinjiang, China.</title>
        <authorList>
            <person name="Wang Y."/>
            <person name="Luo X."/>
            <person name="Wan C."/>
            <person name="Zhang L."/>
        </authorList>
    </citation>
    <scope>NUCLEOTIDE SEQUENCE [LARGE SCALE GENOMIC DNA]</scope>
    <source>
        <strain evidence="8 9">TRM SA0054</strain>
    </source>
</reference>
<dbReference type="Gene3D" id="3.40.630.10">
    <property type="entry name" value="Zn peptidases"/>
    <property type="match status" value="1"/>
</dbReference>
<dbReference type="Gene3D" id="1.10.150.900">
    <property type="match status" value="1"/>
</dbReference>
<comment type="similarity">
    <text evidence="2">Belongs to the peptidase M20A family.</text>
</comment>
<dbReference type="CDD" id="cd05675">
    <property type="entry name" value="M20_yscS_like"/>
    <property type="match status" value="1"/>
</dbReference>
<dbReference type="GO" id="GO:0046872">
    <property type="term" value="F:metal ion binding"/>
    <property type="evidence" value="ECO:0007669"/>
    <property type="project" value="UniProtKB-KW"/>
</dbReference>
<dbReference type="GO" id="GO:0016787">
    <property type="term" value="F:hydrolase activity"/>
    <property type="evidence" value="ECO:0007669"/>
    <property type="project" value="UniProtKB-KW"/>
</dbReference>
<dbReference type="SUPFAM" id="SSF53187">
    <property type="entry name" value="Zn-dependent exopeptidases"/>
    <property type="match status" value="1"/>
</dbReference>
<dbReference type="NCBIfam" id="NF005913">
    <property type="entry name" value="PRK07906.1"/>
    <property type="match status" value="1"/>
</dbReference>
<dbReference type="EMBL" id="PGGW01000071">
    <property type="protein sequence ID" value="PJE93724.1"/>
    <property type="molecule type" value="Genomic_DNA"/>
</dbReference>
<dbReference type="PANTHER" id="PTHR43808">
    <property type="entry name" value="ACETYLORNITHINE DEACETYLASE"/>
    <property type="match status" value="1"/>
</dbReference>
<keyword evidence="4" id="KW-0378">Hydrolase</keyword>
<dbReference type="InterPro" id="IPR011650">
    <property type="entry name" value="Peptidase_M20_dimer"/>
</dbReference>
<evidence type="ECO:0000256" key="6">
    <source>
        <dbReference type="SAM" id="MobiDB-lite"/>
    </source>
</evidence>
<evidence type="ECO:0000259" key="7">
    <source>
        <dbReference type="Pfam" id="PF07687"/>
    </source>
</evidence>
<organism evidence="8 9">
    <name type="scientific">Streptomyces carminius</name>
    <dbReference type="NCBI Taxonomy" id="2665496"/>
    <lineage>
        <taxon>Bacteria</taxon>
        <taxon>Bacillati</taxon>
        <taxon>Actinomycetota</taxon>
        <taxon>Actinomycetes</taxon>
        <taxon>Kitasatosporales</taxon>
        <taxon>Streptomycetaceae</taxon>
        <taxon>Streptomyces</taxon>
    </lineage>
</organism>
<dbReference type="RefSeq" id="WP_100205395.1">
    <property type="nucleotide sequence ID" value="NZ_PGGW01000071.1"/>
</dbReference>
<dbReference type="InterPro" id="IPR001261">
    <property type="entry name" value="ArgE/DapE_CS"/>
</dbReference>
<dbReference type="Pfam" id="PF07687">
    <property type="entry name" value="M20_dimer"/>
    <property type="match status" value="1"/>
</dbReference>
<dbReference type="PANTHER" id="PTHR43808:SF8">
    <property type="entry name" value="PEPTIDASE M20 DIMERISATION DOMAIN-CONTAINING PROTEIN"/>
    <property type="match status" value="1"/>
</dbReference>
<dbReference type="Gene3D" id="3.30.70.360">
    <property type="match status" value="1"/>
</dbReference>
<dbReference type="InterPro" id="IPR036264">
    <property type="entry name" value="Bact_exopeptidase_dim_dom"/>
</dbReference>
<evidence type="ECO:0000313" key="8">
    <source>
        <dbReference type="EMBL" id="PJE93724.1"/>
    </source>
</evidence>
<comment type="cofactor">
    <cofactor evidence="1">
        <name>Zn(2+)</name>
        <dbReference type="ChEBI" id="CHEBI:29105"/>
    </cofactor>
</comment>
<sequence length="467" mass="49719">MAEGTGTTDTTTDTTDTTGLAGAAADAHRIDGRALEEAVAFTSELIRIDSVNLGNGDGTERRAAEYVAERLAEAGIEPVLLEKVRGRTNVVARIEGTDPDADALLVHGHLDVVPAEPADWAVHPFSGEVRDGVVWGRGAVDMKNADAMVLAAVRAWARTGARPRRDIVLAFTADEEDTGQYGSDFLAGEHPELFEGCTEGISESGAYTFHAGGGLRLYPVAAGERGTAWMELTATGRAGHGSKVNRANAVSRLAAAVHRIGEHTWPVRLSETVRAALTELSRLNGLDAPDFEDPGFDVDALLAKLGPSAKLVEATVRNSTNPTGLKAGYKINVIPGTAVAHVDGRILPGTEEEFTATVEELTGPDVDWEFYHRGPALQAPVASRTFAVLRESLEHFDPGAHVVPFCMTGGTDAKQFARLGIAGYGFSPLRLPEGLNYQAMFHGVDERVPVDALHFGVRVLDRALFSL</sequence>
<evidence type="ECO:0000256" key="3">
    <source>
        <dbReference type="ARBA" id="ARBA00022723"/>
    </source>
</evidence>
<comment type="caution">
    <text evidence="8">The sequence shown here is derived from an EMBL/GenBank/DDBJ whole genome shotgun (WGS) entry which is preliminary data.</text>
</comment>
<gene>
    <name evidence="8" type="ORF">CUT44_31365</name>
</gene>
<dbReference type="Pfam" id="PF01546">
    <property type="entry name" value="Peptidase_M20"/>
    <property type="match status" value="1"/>
</dbReference>
<dbReference type="InterPro" id="IPR050072">
    <property type="entry name" value="Peptidase_M20A"/>
</dbReference>
<dbReference type="PROSITE" id="PS00758">
    <property type="entry name" value="ARGE_DAPE_CPG2_1"/>
    <property type="match status" value="1"/>
</dbReference>
<evidence type="ECO:0000256" key="5">
    <source>
        <dbReference type="ARBA" id="ARBA00022833"/>
    </source>
</evidence>